<evidence type="ECO:0000256" key="1">
    <source>
        <dbReference type="SAM" id="MobiDB-lite"/>
    </source>
</evidence>
<dbReference type="EMBL" id="OD000364">
    <property type="protein sequence ID" value="CAD7397268.1"/>
    <property type="molecule type" value="Genomic_DNA"/>
</dbReference>
<dbReference type="AlphaFoldDB" id="A0A7R9CJH0"/>
<protein>
    <submittedName>
        <fullName evidence="2">Uncharacterized protein</fullName>
    </submittedName>
</protein>
<name>A0A7R9CJH0_TIMPO</name>
<evidence type="ECO:0000313" key="2">
    <source>
        <dbReference type="EMBL" id="CAD7397268.1"/>
    </source>
</evidence>
<feature type="region of interest" description="Disordered" evidence="1">
    <location>
        <begin position="70"/>
        <end position="106"/>
    </location>
</feature>
<accession>A0A7R9CJH0</accession>
<gene>
    <name evidence="2" type="ORF">TPSB3V08_LOCUS1063</name>
</gene>
<reference evidence="2" key="1">
    <citation type="submission" date="2020-11" db="EMBL/GenBank/DDBJ databases">
        <authorList>
            <person name="Tran Van P."/>
        </authorList>
    </citation>
    <scope>NUCLEOTIDE SEQUENCE</scope>
</reference>
<organism evidence="2">
    <name type="scientific">Timema poppense</name>
    <name type="common">Walking stick</name>
    <dbReference type="NCBI Taxonomy" id="170557"/>
    <lineage>
        <taxon>Eukaryota</taxon>
        <taxon>Metazoa</taxon>
        <taxon>Ecdysozoa</taxon>
        <taxon>Arthropoda</taxon>
        <taxon>Hexapoda</taxon>
        <taxon>Insecta</taxon>
        <taxon>Pterygota</taxon>
        <taxon>Neoptera</taxon>
        <taxon>Polyneoptera</taxon>
        <taxon>Phasmatodea</taxon>
        <taxon>Timematodea</taxon>
        <taxon>Timematoidea</taxon>
        <taxon>Timematidae</taxon>
        <taxon>Timema</taxon>
    </lineage>
</organism>
<proteinExistence type="predicted"/>
<sequence length="204" mass="22104">MLLCRVFCRRKETPEDDAVNTSRNHVSDNDGDLKGYVVVANGIGKDVVVKDVSGEGVTRASNGPVLVNGDVKAGLDDKGDTGESETVVVKESDEDDLENPSSPNVRTELHFTRPYSISVNVRLAQTGSEAWISGRLATQGSVVAGSVSHAWNKCLLDSQSVTTYNQTSIKRQHECSVEQFDPPLYLLVKLKLPTSILKSCPSQN</sequence>